<organism evidence="1 2">
    <name type="scientific">Thiohalophilus thiocyanatoxydans</name>
    <dbReference type="NCBI Taxonomy" id="381308"/>
    <lineage>
        <taxon>Bacteria</taxon>
        <taxon>Pseudomonadati</taxon>
        <taxon>Pseudomonadota</taxon>
        <taxon>Gammaproteobacteria</taxon>
        <taxon>Thiohalomonadales</taxon>
        <taxon>Thiohalophilaceae</taxon>
        <taxon>Thiohalophilus</taxon>
    </lineage>
</organism>
<dbReference type="OrthoDB" id="9802417at2"/>
<dbReference type="Proteomes" id="UP000294914">
    <property type="component" value="Unassembled WGS sequence"/>
</dbReference>
<gene>
    <name evidence="1" type="ORF">EDC23_1410</name>
</gene>
<protein>
    <submittedName>
        <fullName evidence="1">Uncharacterized protein</fullName>
    </submittedName>
</protein>
<dbReference type="Gene3D" id="3.10.450.530">
    <property type="entry name" value="Ribonuclease toxin, BrnT, of type II toxin-antitoxin system"/>
    <property type="match status" value="1"/>
</dbReference>
<sequence>MDVIWDPAKAEANLKKHGVRFSDAEAVLFDPLALSMEDEDAGGEDRYIAMGQDAVGRVLVIVYSYRGETIRLISARPATRREIEVYEKGI</sequence>
<proteinExistence type="predicted"/>
<accession>A0A4V3H4F8</accession>
<evidence type="ECO:0000313" key="1">
    <source>
        <dbReference type="EMBL" id="TDY03025.1"/>
    </source>
</evidence>
<dbReference type="RefSeq" id="WP_134082443.1">
    <property type="nucleotide sequence ID" value="NZ_SOQX01000002.1"/>
</dbReference>
<dbReference type="Pfam" id="PF04365">
    <property type="entry name" value="BrnT_toxin"/>
    <property type="match status" value="1"/>
</dbReference>
<dbReference type="InterPro" id="IPR038573">
    <property type="entry name" value="BrnT_sf"/>
</dbReference>
<dbReference type="EMBL" id="SOQX01000002">
    <property type="protein sequence ID" value="TDY03025.1"/>
    <property type="molecule type" value="Genomic_DNA"/>
</dbReference>
<comment type="caution">
    <text evidence="1">The sequence shown here is derived from an EMBL/GenBank/DDBJ whole genome shotgun (WGS) entry which is preliminary data.</text>
</comment>
<dbReference type="AlphaFoldDB" id="A0A4V3H4F8"/>
<evidence type="ECO:0000313" key="2">
    <source>
        <dbReference type="Proteomes" id="UP000294914"/>
    </source>
</evidence>
<keyword evidence="2" id="KW-1185">Reference proteome</keyword>
<dbReference type="InterPro" id="IPR007460">
    <property type="entry name" value="BrnT_toxin"/>
</dbReference>
<reference evidence="1 2" key="1">
    <citation type="submission" date="2019-03" db="EMBL/GenBank/DDBJ databases">
        <title>Genomic Encyclopedia of Type Strains, Phase IV (KMG-IV): sequencing the most valuable type-strain genomes for metagenomic binning, comparative biology and taxonomic classification.</title>
        <authorList>
            <person name="Goeker M."/>
        </authorList>
    </citation>
    <scope>NUCLEOTIDE SEQUENCE [LARGE SCALE GENOMIC DNA]</scope>
    <source>
        <strain evidence="1 2">DSM 16326</strain>
    </source>
</reference>
<name>A0A4V3H4F8_9GAMM</name>